<dbReference type="VEuPathDB" id="FungiDB:LEMA_uP112430.1"/>
<organism evidence="2">
    <name type="scientific">Leptosphaeria maculans (strain JN3 / isolate v23.1.3 / race Av1-4-5-6-7-8)</name>
    <name type="common">Blackleg fungus</name>
    <name type="synonym">Phoma lingam</name>
    <dbReference type="NCBI Taxonomy" id="985895"/>
    <lineage>
        <taxon>Eukaryota</taxon>
        <taxon>Fungi</taxon>
        <taxon>Dikarya</taxon>
        <taxon>Ascomycota</taxon>
        <taxon>Pezizomycotina</taxon>
        <taxon>Dothideomycetes</taxon>
        <taxon>Pleosporomycetidae</taxon>
        <taxon>Pleosporales</taxon>
        <taxon>Pleosporineae</taxon>
        <taxon>Leptosphaeriaceae</taxon>
        <taxon>Plenodomus</taxon>
        <taxon>Plenodomus lingam/Leptosphaeria maculans species complex</taxon>
    </lineage>
</organism>
<reference evidence="2" key="1">
    <citation type="journal article" date="2011" name="Nat. Commun.">
        <title>Effector diversification within compartments of the Leptosphaeria maculans genome affected by Repeat-Induced Point mutations.</title>
        <authorList>
            <person name="Rouxel T."/>
            <person name="Grandaubert J."/>
            <person name="Hane J.K."/>
            <person name="Hoede C."/>
            <person name="van de Wouw A.P."/>
            <person name="Couloux A."/>
            <person name="Dominguez V."/>
            <person name="Anthouard V."/>
            <person name="Bally P."/>
            <person name="Bourras S."/>
            <person name="Cozijnsen A.J."/>
            <person name="Ciuffetti L.M."/>
            <person name="Degrave A."/>
            <person name="Dilmaghani A."/>
            <person name="Duret L."/>
            <person name="Fudal I."/>
            <person name="Goodwin S.B."/>
            <person name="Gout L."/>
            <person name="Glaser N."/>
            <person name="Linglin J."/>
            <person name="Kema G.H.J."/>
            <person name="Lapalu N."/>
            <person name="Lawrence C.B."/>
            <person name="May K."/>
            <person name="Meyer M."/>
            <person name="Ollivier B."/>
            <person name="Poulain J."/>
            <person name="Schoch C.L."/>
            <person name="Simon A."/>
            <person name="Spatafora J.W."/>
            <person name="Stachowiak A."/>
            <person name="Turgeon B.G."/>
            <person name="Tyler B.M."/>
            <person name="Vincent D."/>
            <person name="Weissenbach J."/>
            <person name="Amselem J."/>
            <person name="Quesneville H."/>
            <person name="Oliver R.P."/>
            <person name="Wincker P."/>
            <person name="Balesdent M.-H."/>
            <person name="Howlett B.J."/>
        </authorList>
    </citation>
    <scope>NUCLEOTIDE SEQUENCE [LARGE SCALE GENOMIC DNA]</scope>
    <source>
        <strain evidence="2">JN3 / isolate v23.1.3 / race Av1-4-5-6-7-8</strain>
    </source>
</reference>
<dbReference type="AlphaFoldDB" id="E4ZY79"/>
<dbReference type="HOGENOM" id="CLU_3335726_0_0_1"/>
<accession>E4ZY79</accession>
<protein>
    <submittedName>
        <fullName evidence="1">Predicted protein</fullName>
    </submittedName>
</protein>
<evidence type="ECO:0000313" key="1">
    <source>
        <dbReference type="EMBL" id="CBX96324.1"/>
    </source>
</evidence>
<dbReference type="Proteomes" id="UP000002668">
    <property type="component" value="Genome"/>
</dbReference>
<proteinExistence type="predicted"/>
<gene>
    <name evidence="1" type="ORF">LEMA_uP112430.1</name>
</gene>
<name>E4ZY79_LEPMJ</name>
<dbReference type="InParanoid" id="E4ZY79"/>
<keyword evidence="2" id="KW-1185">Reference proteome</keyword>
<evidence type="ECO:0000313" key="2">
    <source>
        <dbReference type="Proteomes" id="UP000002668"/>
    </source>
</evidence>
<sequence>MNRSRTVDFWMAVPKPARKRAIIICGASLSDTPNLCLL</sequence>
<dbReference type="EMBL" id="FP929128">
    <property type="protein sequence ID" value="CBX96324.1"/>
    <property type="molecule type" value="Genomic_DNA"/>
</dbReference>